<evidence type="ECO:0000256" key="2">
    <source>
        <dbReference type="ARBA" id="ARBA00006363"/>
    </source>
</evidence>
<dbReference type="RefSeq" id="WP_009348878.1">
    <property type="nucleotide sequence ID" value="NZ_GL638127.1"/>
</dbReference>
<dbReference type="GO" id="GO:0005829">
    <property type="term" value="C:cytosol"/>
    <property type="evidence" value="ECO:0007669"/>
    <property type="project" value="TreeGrafter"/>
</dbReference>
<dbReference type="InterPro" id="IPR025246">
    <property type="entry name" value="IS30-like_HTH"/>
</dbReference>
<reference evidence="7 8" key="1">
    <citation type="submission" date="2010-08" db="EMBL/GenBank/DDBJ databases">
        <authorList>
            <person name="Weinstock G."/>
            <person name="Sodergren E."/>
            <person name="Clifton S."/>
            <person name="Fulton L."/>
            <person name="Fulton B."/>
            <person name="Courtney L."/>
            <person name="Fronick C."/>
            <person name="Harrison M."/>
            <person name="Strong C."/>
            <person name="Farmer C."/>
            <person name="Delahaunty K."/>
            <person name="Markovic C."/>
            <person name="Hall O."/>
            <person name="Minx P."/>
            <person name="Tomlinson C."/>
            <person name="Mitreva M."/>
            <person name="Hou S."/>
            <person name="Chen J."/>
            <person name="Wollam A."/>
            <person name="Pepin K.H."/>
            <person name="Johnson M."/>
            <person name="Bhonagiri V."/>
            <person name="Zhang X."/>
            <person name="Suruliraj S."/>
            <person name="Warren W."/>
            <person name="Chinwalla A."/>
            <person name="Mardis E.R."/>
            <person name="Wilson R.K."/>
        </authorList>
    </citation>
    <scope>NUCLEOTIDE SEQUENCE [LARGE SCALE GENOMIC DNA]</scope>
    <source>
        <strain evidence="7 8">F0399</strain>
    </source>
</reference>
<proteinExistence type="inferred from homology"/>
<dbReference type="InterPro" id="IPR051917">
    <property type="entry name" value="Transposase-Integrase"/>
</dbReference>
<dbReference type="PROSITE" id="PS01043">
    <property type="entry name" value="TRANSPOSASE_IS30"/>
    <property type="match status" value="1"/>
</dbReference>
<feature type="domain" description="Integrase catalytic" evidence="6">
    <location>
        <begin position="165"/>
        <end position="324"/>
    </location>
</feature>
<keyword evidence="4" id="KW-0238">DNA-binding</keyword>
<evidence type="ECO:0000259" key="6">
    <source>
        <dbReference type="PROSITE" id="PS50994"/>
    </source>
</evidence>
<evidence type="ECO:0000256" key="1">
    <source>
        <dbReference type="ARBA" id="ARBA00002190"/>
    </source>
</evidence>
<dbReference type="InterPro" id="IPR001584">
    <property type="entry name" value="Integrase_cat-core"/>
</dbReference>
<dbReference type="InterPro" id="IPR036397">
    <property type="entry name" value="RNaseH_sf"/>
</dbReference>
<evidence type="ECO:0000313" key="7">
    <source>
        <dbReference type="EMBL" id="EFW30590.1"/>
    </source>
</evidence>
<dbReference type="Proteomes" id="UP000004633">
    <property type="component" value="Unassembled WGS sequence"/>
</dbReference>
<evidence type="ECO:0000313" key="8">
    <source>
        <dbReference type="Proteomes" id="UP000004633"/>
    </source>
</evidence>
<dbReference type="SUPFAM" id="SSF53098">
    <property type="entry name" value="Ribonuclease H-like"/>
    <property type="match status" value="1"/>
</dbReference>
<dbReference type="GO" id="GO:0006313">
    <property type="term" value="P:DNA transposition"/>
    <property type="evidence" value="ECO:0007669"/>
    <property type="project" value="InterPro"/>
</dbReference>
<dbReference type="PANTHER" id="PTHR10948:SF23">
    <property type="entry name" value="TRANSPOSASE INSI FOR INSERTION SEQUENCE ELEMENT IS30A-RELATED"/>
    <property type="match status" value="1"/>
</dbReference>
<gene>
    <name evidence="7" type="ORF">HMPREF9555_00218</name>
</gene>
<dbReference type="AlphaFoldDB" id="E7MZS6"/>
<keyword evidence="5" id="KW-0233">DNA recombination</keyword>
<keyword evidence="8" id="KW-1185">Reference proteome</keyword>
<comment type="caution">
    <text evidence="7">The sequence shown here is derived from an EMBL/GenBank/DDBJ whole genome shotgun (WGS) entry which is preliminary data.</text>
</comment>
<evidence type="ECO:0000256" key="5">
    <source>
        <dbReference type="ARBA" id="ARBA00023172"/>
    </source>
</evidence>
<evidence type="ECO:0000256" key="3">
    <source>
        <dbReference type="ARBA" id="ARBA00022578"/>
    </source>
</evidence>
<dbReference type="InterPro" id="IPR012337">
    <property type="entry name" value="RNaseH-like_sf"/>
</dbReference>
<comment type="similarity">
    <text evidence="2">Belongs to the transposase IS30 family.</text>
</comment>
<dbReference type="HOGENOM" id="CLU_035706_0_1_9"/>
<dbReference type="EMBL" id="AECV01000001">
    <property type="protein sequence ID" value="EFW30590.1"/>
    <property type="molecule type" value="Genomic_DNA"/>
</dbReference>
<accession>E7MZS6</accession>
<dbReference type="InterPro" id="IPR001598">
    <property type="entry name" value="Transposase_IS30_CS"/>
</dbReference>
<dbReference type="Gene3D" id="3.30.420.10">
    <property type="entry name" value="Ribonuclease H-like superfamily/Ribonuclease H"/>
    <property type="match status" value="1"/>
</dbReference>
<sequence>MCHYHHLTLIEREKIMFFRAQGKNLSTIAGELGRNKATIAREISRNTLGKDYIPALAQENYRERRKKCRPHKKLDSINLRTIVKDKFIQHQWSPEEIAGRLRLEKHCESVSYATVYRGIYAGLFDDEKLSHGARGAVRKLRHKGKPRHKKGYVERRGKIRVSNELSARPRAANNRRRLGDWESDTVAGKTGRACLVTLVDRKSRFVAGGKADKKNARQVSRIIIRALQGLPVKTITPDRKTEFARHDEVTSALHVPFYFPEPHQPWQRGTNENTNGLLREYFPKGQDLTDVSQEHVQEIFDELNMRPRKCLGFQTPYEVFYKRSLHLI</sequence>
<comment type="function">
    <text evidence="1">Required for the transposition of the insertion element.</text>
</comment>
<evidence type="ECO:0000256" key="4">
    <source>
        <dbReference type="ARBA" id="ARBA00023125"/>
    </source>
</evidence>
<dbReference type="NCBIfam" id="NF033563">
    <property type="entry name" value="transpos_IS30"/>
    <property type="match status" value="1"/>
</dbReference>
<dbReference type="GO" id="GO:0004803">
    <property type="term" value="F:transposase activity"/>
    <property type="evidence" value="ECO:0007669"/>
    <property type="project" value="InterPro"/>
</dbReference>
<dbReference type="Pfam" id="PF13936">
    <property type="entry name" value="HTH_38"/>
    <property type="match status" value="1"/>
</dbReference>
<dbReference type="GO" id="GO:0003677">
    <property type="term" value="F:DNA binding"/>
    <property type="evidence" value="ECO:0007669"/>
    <property type="project" value="UniProtKB-KW"/>
</dbReference>
<dbReference type="InterPro" id="IPR053392">
    <property type="entry name" value="Transposase_IS30-like"/>
</dbReference>
<name>E7MZS6_9FIRM</name>
<dbReference type="PANTHER" id="PTHR10948">
    <property type="entry name" value="TRANSPOSASE"/>
    <property type="match status" value="1"/>
</dbReference>
<organism evidence="7 8">
    <name type="scientific">Selenomonas artemidis F0399</name>
    <dbReference type="NCBI Taxonomy" id="749551"/>
    <lineage>
        <taxon>Bacteria</taxon>
        <taxon>Bacillati</taxon>
        <taxon>Bacillota</taxon>
        <taxon>Negativicutes</taxon>
        <taxon>Selenomonadales</taxon>
        <taxon>Selenomonadaceae</taxon>
        <taxon>Selenomonas</taxon>
    </lineage>
</organism>
<dbReference type="PROSITE" id="PS50994">
    <property type="entry name" value="INTEGRASE"/>
    <property type="match status" value="1"/>
</dbReference>
<dbReference type="GO" id="GO:0015074">
    <property type="term" value="P:DNA integration"/>
    <property type="evidence" value="ECO:0007669"/>
    <property type="project" value="InterPro"/>
</dbReference>
<protein>
    <submittedName>
        <fullName evidence="7">Integrase core domain protein</fullName>
    </submittedName>
</protein>
<keyword evidence="3" id="KW-0815">Transposition</keyword>